<keyword evidence="4" id="KW-1185">Reference proteome</keyword>
<dbReference type="OMA" id="NIMYKAR"/>
<comment type="caution">
    <text evidence="3">The sequence shown here is derived from an EMBL/GenBank/DDBJ whole genome shotgun (WGS) entry which is preliminary data.</text>
</comment>
<reference evidence="3 4" key="2">
    <citation type="journal article" date="2017" name="Genome Biol.">
        <title>New reference genome sequences of hot pepper reveal the massive evolution of plant disease-resistance genes by retroduplication.</title>
        <authorList>
            <person name="Kim S."/>
            <person name="Park J."/>
            <person name="Yeom S.I."/>
            <person name="Kim Y.M."/>
            <person name="Seo E."/>
            <person name="Kim K.T."/>
            <person name="Kim M.S."/>
            <person name="Lee J.M."/>
            <person name="Cheong K."/>
            <person name="Shin H.S."/>
            <person name="Kim S.B."/>
            <person name="Han K."/>
            <person name="Lee J."/>
            <person name="Park M."/>
            <person name="Lee H.A."/>
            <person name="Lee H.Y."/>
            <person name="Lee Y."/>
            <person name="Oh S."/>
            <person name="Lee J.H."/>
            <person name="Choi E."/>
            <person name="Choi E."/>
            <person name="Lee S.E."/>
            <person name="Jeon J."/>
            <person name="Kim H."/>
            <person name="Choi G."/>
            <person name="Song H."/>
            <person name="Lee J."/>
            <person name="Lee S.C."/>
            <person name="Kwon J.K."/>
            <person name="Lee H.Y."/>
            <person name="Koo N."/>
            <person name="Hong Y."/>
            <person name="Kim R.W."/>
            <person name="Kang W.H."/>
            <person name="Huh J.H."/>
            <person name="Kang B.C."/>
            <person name="Yang T.J."/>
            <person name="Lee Y.H."/>
            <person name="Bennetzen J.L."/>
            <person name="Choi D."/>
        </authorList>
    </citation>
    <scope>NUCLEOTIDE SEQUENCE [LARGE SCALE GENOMIC DNA]</scope>
    <source>
        <strain evidence="4">cv. CM334</strain>
    </source>
</reference>
<dbReference type="Gramene" id="PHT68805">
    <property type="protein sequence ID" value="PHT68805"/>
    <property type="gene ID" value="T459_28292"/>
</dbReference>
<accession>A0A2G2YGG2</accession>
<dbReference type="PANTHER" id="PTHR21529:SF4">
    <property type="entry name" value="TPR AND ANKYRIN REPEAT-CONTAINING PROTEIN 1"/>
    <property type="match status" value="1"/>
</dbReference>
<feature type="compositionally biased region" description="Basic and acidic residues" evidence="1">
    <location>
        <begin position="233"/>
        <end position="242"/>
    </location>
</feature>
<dbReference type="AlphaFoldDB" id="A0A2G2YGG2"/>
<dbReference type="GO" id="GO:0003723">
    <property type="term" value="F:RNA binding"/>
    <property type="evidence" value="ECO:0000318"/>
    <property type="project" value="GO_Central"/>
</dbReference>
<dbReference type="InterPro" id="IPR039904">
    <property type="entry name" value="TRANK1"/>
</dbReference>
<proteinExistence type="predicted"/>
<protein>
    <recommendedName>
        <fullName evidence="2">Putative plant transposon protein domain-containing protein</fullName>
    </recommendedName>
</protein>
<sequence length="566" mass="66291">MLERGILFDSQDGEEDEYVANVLDYHQWEEFTKPPGKFSLDLVWEFYKNQSRNSNFSTFKGRRINYSPRAINRSYNLQTPADDTKTLAFIDKPDLNKIERIFCPFGANWGYEGDGNKISLFEKNIMYKARPFLHFLSSRMIPNSHTSEIYSNRFALLYIIYLGMSVNVGKFMNSHIKMCRFDQNVGTLWFPSTIIRLIMDAGVIINSRAMSPSNKILDKKLWSRLAKTHGPRRKEGEEELLLRNRRRQQTTFPTSPTPPTSPTFKIVMELLHKKYDDIESSSTKKKEEVTAQLMGVEDKLMNKLDRIENIFMQGVIYNCDMIWGLANFTQRMDAQWNYNESTFFPLFNFVDPSTSPIQRWYSLKELTQMELMKEQPQPPPDVDNSWFSLFKFDDFDHYDDMVSNWLDLNNVVTISYPLTTPTLGGITIREPNSKMRRAKRPKEDEGKGKNTMEEEEDSSNYDNEASIRMFEQICDAPDVKHKTYEKGYLTGRKKLNIGVISPYAAQLLAIQGKLGQRYDDLEDFDVKLKARHYLWILGNERTLLKRKYIWEALVLDAKDRECFFHA</sequence>
<reference evidence="3 4" key="1">
    <citation type="journal article" date="2014" name="Nat. Genet.">
        <title>Genome sequence of the hot pepper provides insights into the evolution of pungency in Capsicum species.</title>
        <authorList>
            <person name="Kim S."/>
            <person name="Park M."/>
            <person name="Yeom S.I."/>
            <person name="Kim Y.M."/>
            <person name="Lee J.M."/>
            <person name="Lee H.A."/>
            <person name="Seo E."/>
            <person name="Choi J."/>
            <person name="Cheong K."/>
            <person name="Kim K.T."/>
            <person name="Jung K."/>
            <person name="Lee G.W."/>
            <person name="Oh S.K."/>
            <person name="Bae C."/>
            <person name="Kim S.B."/>
            <person name="Lee H.Y."/>
            <person name="Kim S.Y."/>
            <person name="Kim M.S."/>
            <person name="Kang B.C."/>
            <person name="Jo Y.D."/>
            <person name="Yang H.B."/>
            <person name="Jeong H.J."/>
            <person name="Kang W.H."/>
            <person name="Kwon J.K."/>
            <person name="Shin C."/>
            <person name="Lim J.Y."/>
            <person name="Park J.H."/>
            <person name="Huh J.H."/>
            <person name="Kim J.S."/>
            <person name="Kim B.D."/>
            <person name="Cohen O."/>
            <person name="Paran I."/>
            <person name="Suh M.C."/>
            <person name="Lee S.B."/>
            <person name="Kim Y.K."/>
            <person name="Shin Y."/>
            <person name="Noh S.J."/>
            <person name="Park J."/>
            <person name="Seo Y.S."/>
            <person name="Kwon S.Y."/>
            <person name="Kim H.A."/>
            <person name="Park J.M."/>
            <person name="Kim H.J."/>
            <person name="Choi S.B."/>
            <person name="Bosland P.W."/>
            <person name="Reeves G."/>
            <person name="Jo S.H."/>
            <person name="Lee B.W."/>
            <person name="Cho H.T."/>
            <person name="Choi H.S."/>
            <person name="Lee M.S."/>
            <person name="Yu Y."/>
            <person name="Do Choi Y."/>
            <person name="Park B.S."/>
            <person name="van Deynze A."/>
            <person name="Ashrafi H."/>
            <person name="Hill T."/>
            <person name="Kim W.T."/>
            <person name="Pai H.S."/>
            <person name="Ahn H.K."/>
            <person name="Yeam I."/>
            <person name="Giovannoni J.J."/>
            <person name="Rose J.K."/>
            <person name="Sorensen I."/>
            <person name="Lee S.J."/>
            <person name="Kim R.W."/>
            <person name="Choi I.Y."/>
            <person name="Choi B.S."/>
            <person name="Lim J.S."/>
            <person name="Lee Y.H."/>
            <person name="Choi D."/>
        </authorList>
    </citation>
    <scope>NUCLEOTIDE SEQUENCE [LARGE SCALE GENOMIC DNA]</scope>
    <source>
        <strain evidence="4">cv. CM334</strain>
    </source>
</reference>
<feature type="compositionally biased region" description="Basic and acidic residues" evidence="1">
    <location>
        <begin position="441"/>
        <end position="452"/>
    </location>
</feature>
<gene>
    <name evidence="3" type="ORF">T459_28292</name>
</gene>
<evidence type="ECO:0000313" key="4">
    <source>
        <dbReference type="Proteomes" id="UP000222542"/>
    </source>
</evidence>
<dbReference type="EMBL" id="AYRZ02000011">
    <property type="protein sequence ID" value="PHT68805.1"/>
    <property type="molecule type" value="Genomic_DNA"/>
</dbReference>
<feature type="region of interest" description="Disordered" evidence="1">
    <location>
        <begin position="232"/>
        <end position="262"/>
    </location>
</feature>
<feature type="region of interest" description="Disordered" evidence="1">
    <location>
        <begin position="427"/>
        <end position="460"/>
    </location>
</feature>
<dbReference type="InterPro" id="IPR046796">
    <property type="entry name" value="Transposase_32_dom"/>
</dbReference>
<evidence type="ECO:0000259" key="2">
    <source>
        <dbReference type="Pfam" id="PF20167"/>
    </source>
</evidence>
<evidence type="ECO:0000256" key="1">
    <source>
        <dbReference type="SAM" id="MobiDB-lite"/>
    </source>
</evidence>
<dbReference type="Proteomes" id="UP000222542">
    <property type="component" value="Unassembled WGS sequence"/>
</dbReference>
<feature type="domain" description="Putative plant transposon protein" evidence="2">
    <location>
        <begin position="26"/>
        <end position="203"/>
    </location>
</feature>
<dbReference type="Pfam" id="PF20167">
    <property type="entry name" value="Transposase_32"/>
    <property type="match status" value="1"/>
</dbReference>
<organism evidence="3 4">
    <name type="scientific">Capsicum annuum</name>
    <name type="common">Capsicum pepper</name>
    <dbReference type="NCBI Taxonomy" id="4072"/>
    <lineage>
        <taxon>Eukaryota</taxon>
        <taxon>Viridiplantae</taxon>
        <taxon>Streptophyta</taxon>
        <taxon>Embryophyta</taxon>
        <taxon>Tracheophyta</taxon>
        <taxon>Spermatophyta</taxon>
        <taxon>Magnoliopsida</taxon>
        <taxon>eudicotyledons</taxon>
        <taxon>Gunneridae</taxon>
        <taxon>Pentapetalae</taxon>
        <taxon>asterids</taxon>
        <taxon>lamiids</taxon>
        <taxon>Solanales</taxon>
        <taxon>Solanaceae</taxon>
        <taxon>Solanoideae</taxon>
        <taxon>Capsiceae</taxon>
        <taxon>Capsicum</taxon>
    </lineage>
</organism>
<evidence type="ECO:0000313" key="3">
    <source>
        <dbReference type="EMBL" id="PHT68805.1"/>
    </source>
</evidence>
<name>A0A2G2YGG2_CAPAN</name>
<dbReference type="PANTHER" id="PTHR21529">
    <property type="entry name" value="MAMMARY TURMOR VIRUS RECEPTOR HOMOLOG 1, 2 MTVR1, 2"/>
    <property type="match status" value="1"/>
</dbReference>